<keyword evidence="1" id="KW-0472">Membrane</keyword>
<feature type="transmembrane region" description="Helical" evidence="1">
    <location>
        <begin position="12"/>
        <end position="30"/>
    </location>
</feature>
<evidence type="ECO:0000313" key="3">
    <source>
        <dbReference type="EMBL" id="MDR7073181.1"/>
    </source>
</evidence>
<protein>
    <submittedName>
        <fullName evidence="3">Cell wall-binding protein</fullName>
    </submittedName>
</protein>
<evidence type="ECO:0000313" key="4">
    <source>
        <dbReference type="Proteomes" id="UP001258181"/>
    </source>
</evidence>
<dbReference type="EMBL" id="JAVDWA010000003">
    <property type="protein sequence ID" value="MDR7073181.1"/>
    <property type="molecule type" value="Genomic_DNA"/>
</dbReference>
<dbReference type="RefSeq" id="WP_310258689.1">
    <property type="nucleotide sequence ID" value="NZ_JAVDWA010000003.1"/>
</dbReference>
<name>A0ABU1U130_9BACL</name>
<dbReference type="Pfam" id="PF04122">
    <property type="entry name" value="CW_binding_2"/>
    <property type="match status" value="3"/>
</dbReference>
<gene>
    <name evidence="3" type="ORF">J2X07_002167</name>
</gene>
<reference evidence="3 4" key="1">
    <citation type="submission" date="2023-07" db="EMBL/GenBank/DDBJ databases">
        <title>Sorghum-associated microbial communities from plants grown in Nebraska, USA.</title>
        <authorList>
            <person name="Schachtman D."/>
        </authorList>
    </citation>
    <scope>NUCLEOTIDE SEQUENCE [LARGE SCALE GENOMIC DNA]</scope>
    <source>
        <strain evidence="3 4">BE211</strain>
    </source>
</reference>
<keyword evidence="1" id="KW-1133">Transmembrane helix</keyword>
<keyword evidence="1" id="KW-0812">Transmembrane</keyword>
<dbReference type="InterPro" id="IPR007253">
    <property type="entry name" value="Cell_wall-bd_2"/>
</dbReference>
<dbReference type="PANTHER" id="PTHR30032:SF8">
    <property type="entry name" value="GERMINATION-SPECIFIC N-ACETYLMURAMOYL-L-ALANINE AMIDASE"/>
    <property type="match status" value="1"/>
</dbReference>
<proteinExistence type="predicted"/>
<dbReference type="PANTHER" id="PTHR30032">
    <property type="entry name" value="N-ACETYLMURAMOYL-L-ALANINE AMIDASE-RELATED"/>
    <property type="match status" value="1"/>
</dbReference>
<accession>A0ABU1U130</accession>
<dbReference type="Gene3D" id="3.40.50.12090">
    <property type="match status" value="2"/>
</dbReference>
<organism evidence="3 4">
    <name type="scientific">Fictibacillus barbaricus</name>
    <dbReference type="NCBI Taxonomy" id="182136"/>
    <lineage>
        <taxon>Bacteria</taxon>
        <taxon>Bacillati</taxon>
        <taxon>Bacillota</taxon>
        <taxon>Bacilli</taxon>
        <taxon>Bacillales</taxon>
        <taxon>Fictibacillaceae</taxon>
        <taxon>Fictibacillus</taxon>
    </lineage>
</organism>
<dbReference type="InterPro" id="IPR029062">
    <property type="entry name" value="Class_I_gatase-like"/>
</dbReference>
<dbReference type="Proteomes" id="UP001258181">
    <property type="component" value="Unassembled WGS sequence"/>
</dbReference>
<keyword evidence="4" id="KW-1185">Reference proteome</keyword>
<dbReference type="SUPFAM" id="SSF52317">
    <property type="entry name" value="Class I glutamine amidotransferase-like"/>
    <property type="match status" value="1"/>
</dbReference>
<comment type="caution">
    <text evidence="3">The sequence shown here is derived from an EMBL/GenBank/DDBJ whole genome shotgun (WGS) entry which is preliminary data.</text>
</comment>
<dbReference type="InterPro" id="IPR046540">
    <property type="entry name" value="DMFA2_C"/>
</dbReference>
<dbReference type="InterPro" id="IPR051922">
    <property type="entry name" value="Bact_Sporulation_Assoc"/>
</dbReference>
<dbReference type="Pfam" id="PF20254">
    <property type="entry name" value="DMFA2_C"/>
    <property type="match status" value="1"/>
</dbReference>
<feature type="domain" description="N,N-dimethylformamidase beta subunit-like C-terminal" evidence="2">
    <location>
        <begin position="366"/>
        <end position="717"/>
    </location>
</feature>
<sequence>MNIRREGLSGKLFRLFTLLFFTLLFWNWFISMPSAAGVSNERLAGKDRFEVAVNVSLKGWKDGADTVIVANYDTFADALAASPLAYQQDGPILLTQANILTAVTKQEINRLNPNKVIIVGGPASISDKVMSEIKTLVPKVERIGGKDRFEVALNISKRLENKKQAIVANGLKFPDALTIAPYAAQKGIPILLTLENRIPDSTLIALKETETTIVVGGEGSIHPSVYNQLKGKQRIGGKDRFEVASNIIRALEINPDRSYISTGLTFADALTGSVLAAKNGLPMLLTMPNKIPDSTRDIIIEKDINSFIVLGGKASVQDTVANLLTPVVNSHSIEGYSDKISFYPGETIQLKVHTPKKLFSVGFVRHGKEDKTYYQSGNISGTPQDYFADSYREGAHWKTNFSYKIPASWPSGMFSAKLSDGNNDYHITFIVKDNTPQKNDIAVLSSTNTWQAYNSWGGKSLYTSEVLNGVRQYNEVVSLARPNLEAGPIGAVGHLAKGEKHILKWLEKNNYNYNIFTDYDFNNNPSLINSYKTVIISTHSEYWSTAMYNGLKNYLNRGGNLLYLSGNGVYWKVALKGNQIEAKKDGGYHTFTSEKGGNFYKIGMPETSMIGVGYRSTGFSVSAPYKVMNNTHWIFSNTGIKNGDLIGRTGLNTVNGTNGGASGWETDQVDQFTPKNYVLLARGINLIGKGADMIYYDHSGGGGVFSTGSITFGGSLAVDAQLSKIVSNVLKRFGH</sequence>
<evidence type="ECO:0000256" key="1">
    <source>
        <dbReference type="SAM" id="Phobius"/>
    </source>
</evidence>
<evidence type="ECO:0000259" key="2">
    <source>
        <dbReference type="Pfam" id="PF20254"/>
    </source>
</evidence>